<accession>A0ABV4X421</accession>
<protein>
    <submittedName>
        <fullName evidence="8">FAD-dependent hydroxylase</fullName>
    </submittedName>
</protein>
<dbReference type="PROSITE" id="PS01304">
    <property type="entry name" value="UBIH"/>
    <property type="match status" value="1"/>
</dbReference>
<dbReference type="SUPFAM" id="SSF51905">
    <property type="entry name" value="FAD/NAD(P)-binding domain"/>
    <property type="match status" value="1"/>
</dbReference>
<dbReference type="InterPro" id="IPR018168">
    <property type="entry name" value="Ubi_Hdrlase_CS"/>
</dbReference>
<dbReference type="Proteomes" id="UP001576774">
    <property type="component" value="Unassembled WGS sequence"/>
</dbReference>
<keyword evidence="9" id="KW-1185">Reference proteome</keyword>
<gene>
    <name evidence="8" type="ORF">ACE1CC_09310</name>
</gene>
<evidence type="ECO:0000313" key="8">
    <source>
        <dbReference type="EMBL" id="MFB2877076.1"/>
    </source>
</evidence>
<reference evidence="8 9" key="1">
    <citation type="submission" date="2024-09" db="EMBL/GenBank/DDBJ databases">
        <title>Floridaenema gen nov. (Aerosakkonemataceae, Aerosakkonematales ord. nov., Cyanobacteria) from benthic tropical and subtropical fresh waters, with the description of four new species.</title>
        <authorList>
            <person name="Moretto J.A."/>
            <person name="Berthold D.E."/>
            <person name="Lefler F.W."/>
            <person name="Huang I.-S."/>
            <person name="Laughinghouse H. IV."/>
        </authorList>
    </citation>
    <scope>NUCLEOTIDE SEQUENCE [LARGE SCALE GENOMIC DNA]</scope>
    <source>
        <strain evidence="8 9">BLCC-F46</strain>
    </source>
</reference>
<sequence>MSVNPTSEIKLDYDLAIVGGGIVGATLAAALKDSGLSVALIESQVESVSVAKGRAYAISLLSGRIFQGIGIWDKIEPQITSFKQIQLSDADYPKVVQFHPPELETDRLGYAAEHRVLLTVLQEFFHSSPNVSYLCPAEVVKADYQQDFVEIQLLKNGELQTIKTGLLVGADGAKSPIRQAAGIKTHGWRYWQSCLVATIKPEKPHNNVAYERFWPSGPMGVLPLPGNRFQIVWTWPHADAKAMQELDETAFLQKLEYYTGGKFGKLELLGDRYVFPVQLMQSDRYTLPRLALIGDAAHGCHPVAGQGMNLGIRDAAALAQILKTAHQKGEDIGNIQVLKRYETWRKRENWVILGFTDFLNRTFSNQFLPLIFIRRFGLWMLRNITPFKKYALQLMTGLRGCPPQLSQL</sequence>
<keyword evidence="3" id="KW-0285">Flavoprotein</keyword>
<dbReference type="RefSeq" id="WP_413270187.1">
    <property type="nucleotide sequence ID" value="NZ_JBHFNQ010000067.1"/>
</dbReference>
<evidence type="ECO:0000256" key="4">
    <source>
        <dbReference type="ARBA" id="ARBA00022827"/>
    </source>
</evidence>
<dbReference type="InterPro" id="IPR002938">
    <property type="entry name" value="FAD-bd"/>
</dbReference>
<evidence type="ECO:0000313" key="9">
    <source>
        <dbReference type="Proteomes" id="UP001576774"/>
    </source>
</evidence>
<dbReference type="NCBIfam" id="NF005612">
    <property type="entry name" value="PRK07364.1"/>
    <property type="match status" value="1"/>
</dbReference>
<dbReference type="PANTHER" id="PTHR43876">
    <property type="entry name" value="UBIQUINONE BIOSYNTHESIS MONOOXYGENASE COQ6, MITOCHONDRIAL"/>
    <property type="match status" value="1"/>
</dbReference>
<proteinExistence type="inferred from homology"/>
<dbReference type="Gene3D" id="3.50.50.60">
    <property type="entry name" value="FAD/NAD(P)-binding domain"/>
    <property type="match status" value="2"/>
</dbReference>
<dbReference type="PANTHER" id="PTHR43876:SF7">
    <property type="entry name" value="UBIQUINONE BIOSYNTHESIS MONOOXYGENASE COQ6, MITOCHONDRIAL"/>
    <property type="match status" value="1"/>
</dbReference>
<name>A0ABV4X421_9CYAN</name>
<keyword evidence="5" id="KW-0560">Oxidoreductase</keyword>
<keyword evidence="4" id="KW-0274">FAD</keyword>
<keyword evidence="6" id="KW-0503">Monooxygenase</keyword>
<feature type="domain" description="FAD-binding" evidence="7">
    <location>
        <begin position="13"/>
        <end position="350"/>
    </location>
</feature>
<dbReference type="InterPro" id="IPR010971">
    <property type="entry name" value="UbiH/COQ6"/>
</dbReference>
<dbReference type="EMBL" id="JBHFNQ010000067">
    <property type="protein sequence ID" value="MFB2877076.1"/>
    <property type="molecule type" value="Genomic_DNA"/>
</dbReference>
<comment type="cofactor">
    <cofactor evidence="1">
        <name>FAD</name>
        <dbReference type="ChEBI" id="CHEBI:57692"/>
    </cofactor>
</comment>
<organism evidence="8 9">
    <name type="scientific">Floridaenema aerugineum BLCC-F46</name>
    <dbReference type="NCBI Taxonomy" id="3153654"/>
    <lineage>
        <taxon>Bacteria</taxon>
        <taxon>Bacillati</taxon>
        <taxon>Cyanobacteriota</taxon>
        <taxon>Cyanophyceae</taxon>
        <taxon>Oscillatoriophycideae</taxon>
        <taxon>Aerosakkonematales</taxon>
        <taxon>Aerosakkonemataceae</taxon>
        <taxon>Floridanema</taxon>
        <taxon>Floridanema aerugineum</taxon>
    </lineage>
</organism>
<dbReference type="Pfam" id="PF01494">
    <property type="entry name" value="FAD_binding_3"/>
    <property type="match status" value="1"/>
</dbReference>
<evidence type="ECO:0000256" key="3">
    <source>
        <dbReference type="ARBA" id="ARBA00022630"/>
    </source>
</evidence>
<dbReference type="PRINTS" id="PR00420">
    <property type="entry name" value="RNGMNOXGNASE"/>
</dbReference>
<dbReference type="InterPro" id="IPR051205">
    <property type="entry name" value="UbiH/COQ6_monooxygenase"/>
</dbReference>
<evidence type="ECO:0000256" key="2">
    <source>
        <dbReference type="ARBA" id="ARBA00005349"/>
    </source>
</evidence>
<dbReference type="NCBIfam" id="TIGR01988">
    <property type="entry name" value="Ubi-OHases"/>
    <property type="match status" value="1"/>
</dbReference>
<evidence type="ECO:0000256" key="1">
    <source>
        <dbReference type="ARBA" id="ARBA00001974"/>
    </source>
</evidence>
<comment type="similarity">
    <text evidence="2">Belongs to the UbiH/COQ6 family.</text>
</comment>
<evidence type="ECO:0000256" key="6">
    <source>
        <dbReference type="ARBA" id="ARBA00023033"/>
    </source>
</evidence>
<evidence type="ECO:0000259" key="7">
    <source>
        <dbReference type="Pfam" id="PF01494"/>
    </source>
</evidence>
<dbReference type="InterPro" id="IPR036188">
    <property type="entry name" value="FAD/NAD-bd_sf"/>
</dbReference>
<evidence type="ECO:0000256" key="5">
    <source>
        <dbReference type="ARBA" id="ARBA00023002"/>
    </source>
</evidence>
<comment type="caution">
    <text evidence="8">The sequence shown here is derived from an EMBL/GenBank/DDBJ whole genome shotgun (WGS) entry which is preliminary data.</text>
</comment>